<dbReference type="SUPFAM" id="SSF101386">
    <property type="entry name" value="all-alpha NTP pyrophosphatases"/>
    <property type="match status" value="1"/>
</dbReference>
<proteinExistence type="predicted"/>
<dbReference type="InterPro" id="IPR025984">
    <property type="entry name" value="DCTPP"/>
</dbReference>
<dbReference type="PANTHER" id="PTHR46523:SF1">
    <property type="entry name" value="DCTP PYROPHOSPHATASE 1"/>
    <property type="match status" value="1"/>
</dbReference>
<name>A0AAU8JZZ5_9ACTN</name>
<dbReference type="GO" id="GO:0047429">
    <property type="term" value="F:nucleoside triphosphate diphosphatase activity"/>
    <property type="evidence" value="ECO:0007669"/>
    <property type="project" value="InterPro"/>
</dbReference>
<dbReference type="InterPro" id="IPR052555">
    <property type="entry name" value="dCTP_Pyrophosphatase"/>
</dbReference>
<dbReference type="EMBL" id="CP159872">
    <property type="protein sequence ID" value="XCM81989.1"/>
    <property type="molecule type" value="Genomic_DNA"/>
</dbReference>
<dbReference type="PIRSF" id="PIRSF029826">
    <property type="entry name" value="UCP029826_pph"/>
    <property type="match status" value="1"/>
</dbReference>
<dbReference type="Pfam" id="PF12643">
    <property type="entry name" value="MazG-like"/>
    <property type="match status" value="1"/>
</dbReference>
<dbReference type="KEGG" id="kcm:ABWK59_25365"/>
<sequence>MTISALQRELAAFAAERDWEQFHTPKNLAMALSGEAGELLELFQWLTPEQSSAVMADPGRGQQVREEIADVLAYLLRLADVLDVDVEQALTDKIAANRAKYPVHLAYGRANKYTELGG</sequence>
<dbReference type="Gene3D" id="1.10.287.1080">
    <property type="entry name" value="MazG-like"/>
    <property type="match status" value="1"/>
</dbReference>
<evidence type="ECO:0000313" key="1">
    <source>
        <dbReference type="EMBL" id="XCM81989.1"/>
    </source>
</evidence>
<reference evidence="1" key="1">
    <citation type="submission" date="2024-06" db="EMBL/GenBank/DDBJ databases">
        <title>The genome sequences of Kitasatospora sp. strain HUAS MG31.</title>
        <authorList>
            <person name="Mo P."/>
        </authorList>
    </citation>
    <scope>NUCLEOTIDE SEQUENCE</scope>
    <source>
        <strain evidence="1">HUAS MG31</strain>
    </source>
</reference>
<accession>A0AAU8JZZ5</accession>
<protein>
    <submittedName>
        <fullName evidence="1">Nucleotide pyrophosphohydrolase</fullName>
    </submittedName>
</protein>
<dbReference type="RefSeq" id="WP_354642919.1">
    <property type="nucleotide sequence ID" value="NZ_CP159872.1"/>
</dbReference>
<dbReference type="PANTHER" id="PTHR46523">
    <property type="entry name" value="DCTP PYROPHOSPHATASE 1"/>
    <property type="match status" value="1"/>
</dbReference>
<dbReference type="AlphaFoldDB" id="A0AAU8JZZ5"/>
<gene>
    <name evidence="1" type="ORF">ABWK59_25365</name>
</gene>
<dbReference type="GO" id="GO:0009143">
    <property type="term" value="P:nucleoside triphosphate catabolic process"/>
    <property type="evidence" value="ECO:0007669"/>
    <property type="project" value="InterPro"/>
</dbReference>
<dbReference type="CDD" id="cd11537">
    <property type="entry name" value="NTP-PPase_RS21-C6_like"/>
    <property type="match status" value="1"/>
</dbReference>
<organism evidence="1">
    <name type="scientific">Kitasatospora camelliae</name>
    <dbReference type="NCBI Taxonomy" id="3156397"/>
    <lineage>
        <taxon>Bacteria</taxon>
        <taxon>Bacillati</taxon>
        <taxon>Actinomycetota</taxon>
        <taxon>Actinomycetes</taxon>
        <taxon>Kitasatosporales</taxon>
        <taxon>Streptomycetaceae</taxon>
        <taxon>Kitasatospora</taxon>
    </lineage>
</organism>